<proteinExistence type="predicted"/>
<accession>A0ABP1S5J8</accession>
<feature type="region of interest" description="Disordered" evidence="1">
    <location>
        <begin position="35"/>
        <end position="67"/>
    </location>
</feature>
<keyword evidence="3" id="KW-1185">Reference proteome</keyword>
<evidence type="ECO:0000313" key="3">
    <source>
        <dbReference type="Proteomes" id="UP001642540"/>
    </source>
</evidence>
<comment type="caution">
    <text evidence="2">The sequence shown here is derived from an EMBL/GenBank/DDBJ whole genome shotgun (WGS) entry which is preliminary data.</text>
</comment>
<protein>
    <submittedName>
        <fullName evidence="2">Uncharacterized protein</fullName>
    </submittedName>
</protein>
<organism evidence="2 3">
    <name type="scientific">Orchesella dallaii</name>
    <dbReference type="NCBI Taxonomy" id="48710"/>
    <lineage>
        <taxon>Eukaryota</taxon>
        <taxon>Metazoa</taxon>
        <taxon>Ecdysozoa</taxon>
        <taxon>Arthropoda</taxon>
        <taxon>Hexapoda</taxon>
        <taxon>Collembola</taxon>
        <taxon>Entomobryomorpha</taxon>
        <taxon>Entomobryoidea</taxon>
        <taxon>Orchesellidae</taxon>
        <taxon>Orchesellinae</taxon>
        <taxon>Orchesella</taxon>
    </lineage>
</organism>
<feature type="compositionally biased region" description="Polar residues" evidence="1">
    <location>
        <begin position="85"/>
        <end position="94"/>
    </location>
</feature>
<sequence>MKRLPTRLMVGKGEKNGQGTKTVFTGKQAKEIVADMSHASSEERIQGVEEDPEDPDEETADRFPAPEDVDLEIRTRRLENVLRRMSSSQTTTNGSAGPVRRGRRRAVTTSDHKTCALVQTRLKLGDIM</sequence>
<dbReference type="EMBL" id="CAXLJM020000160">
    <property type="protein sequence ID" value="CAL8143662.1"/>
    <property type="molecule type" value="Genomic_DNA"/>
</dbReference>
<name>A0ABP1S5J8_9HEXA</name>
<evidence type="ECO:0000256" key="1">
    <source>
        <dbReference type="SAM" id="MobiDB-lite"/>
    </source>
</evidence>
<feature type="region of interest" description="Disordered" evidence="1">
    <location>
        <begin position="1"/>
        <end position="21"/>
    </location>
</feature>
<evidence type="ECO:0000313" key="2">
    <source>
        <dbReference type="EMBL" id="CAL8143662.1"/>
    </source>
</evidence>
<feature type="compositionally biased region" description="Acidic residues" evidence="1">
    <location>
        <begin position="48"/>
        <end position="59"/>
    </location>
</feature>
<feature type="region of interest" description="Disordered" evidence="1">
    <location>
        <begin position="81"/>
        <end position="111"/>
    </location>
</feature>
<gene>
    <name evidence="2" type="ORF">ODALV1_LOCUS29790</name>
</gene>
<reference evidence="2 3" key="1">
    <citation type="submission" date="2024-08" db="EMBL/GenBank/DDBJ databases">
        <authorList>
            <person name="Cucini C."/>
            <person name="Frati F."/>
        </authorList>
    </citation>
    <scope>NUCLEOTIDE SEQUENCE [LARGE SCALE GENOMIC DNA]</scope>
</reference>
<dbReference type="Proteomes" id="UP001642540">
    <property type="component" value="Unassembled WGS sequence"/>
</dbReference>